<evidence type="ECO:0000313" key="7">
    <source>
        <dbReference type="EMBL" id="EGN57649.1"/>
    </source>
</evidence>
<dbReference type="GO" id="GO:0016020">
    <property type="term" value="C:membrane"/>
    <property type="evidence" value="ECO:0007669"/>
    <property type="project" value="UniProtKB-SubCell"/>
</dbReference>
<dbReference type="AlphaFoldDB" id="F8N8Q4"/>
<evidence type="ECO:0000256" key="4">
    <source>
        <dbReference type="ARBA" id="ARBA00023136"/>
    </source>
</evidence>
<name>F8N8Q4_9BACT</name>
<protein>
    <submittedName>
        <fullName evidence="7">RDD domain containing protein</fullName>
    </submittedName>
</protein>
<keyword evidence="4 5" id="KW-0472">Membrane</keyword>
<keyword evidence="8" id="KW-1185">Reference proteome</keyword>
<evidence type="ECO:0000256" key="1">
    <source>
        <dbReference type="ARBA" id="ARBA00004141"/>
    </source>
</evidence>
<keyword evidence="3 5" id="KW-1133">Transmembrane helix</keyword>
<feature type="transmembrane region" description="Helical" evidence="5">
    <location>
        <begin position="105"/>
        <end position="127"/>
    </location>
</feature>
<evidence type="ECO:0000313" key="8">
    <source>
        <dbReference type="Proteomes" id="UP000002772"/>
    </source>
</evidence>
<dbReference type="STRING" id="688246.Premu_2263"/>
<keyword evidence="2 5" id="KW-0812">Transmembrane</keyword>
<feature type="transmembrane region" description="Helical" evidence="5">
    <location>
        <begin position="56"/>
        <end position="77"/>
    </location>
</feature>
<sequence length="235" mass="26670">MSNTDIITGQYVRIRQTAASLGDRFSAMTTDMLLISTYVFLTTSAMSLIPEKLANFVLIAFIIVPCLSYPLICEYFFRGQSIGKFFCHMRVISADGTRPTIGQLLLRWVFLWVDIGVLCIGVLPILLTARHQRFGDMAAGTMVIKEESYKKWHEALDNFYYLSPNYRPVYPQAMQLSDGQADLIRRTLYAPAGYDEGQVGRLAGKVSRFLQVNPTGDKAQFLTTILNDYQYYTLH</sequence>
<feature type="domain" description="RDD" evidence="6">
    <location>
        <begin position="19"/>
        <end position="140"/>
    </location>
</feature>
<dbReference type="RefSeq" id="WP_007575357.1">
    <property type="nucleotide sequence ID" value="NZ_BPTS01000002.1"/>
</dbReference>
<dbReference type="eggNOG" id="COG1714">
    <property type="taxonomic scope" value="Bacteria"/>
</dbReference>
<dbReference type="Proteomes" id="UP000002772">
    <property type="component" value="Unassembled WGS sequence"/>
</dbReference>
<evidence type="ECO:0000256" key="5">
    <source>
        <dbReference type="SAM" id="Phobius"/>
    </source>
</evidence>
<reference evidence="8" key="1">
    <citation type="journal article" date="2011" name="Stand. Genomic Sci.">
        <title>Non-contiguous finished genome sequence of the opportunistic oral pathogen Prevotella multisaccharivorax type strain (PPPA20).</title>
        <authorList>
            <person name="Pati A."/>
            <person name="Gronow S."/>
            <person name="Lu M."/>
            <person name="Lapidus A."/>
            <person name="Nolan M."/>
            <person name="Lucas S."/>
            <person name="Hammon N."/>
            <person name="Deshpande S."/>
            <person name="Cheng J.F."/>
            <person name="Tapia R."/>
            <person name="Han C."/>
            <person name="Goodwin L."/>
            <person name="Pitluck S."/>
            <person name="Liolios K."/>
            <person name="Pagani I."/>
            <person name="Mavromatis K."/>
            <person name="Mikhailova N."/>
            <person name="Huntemann M."/>
            <person name="Chen A."/>
            <person name="Palaniappan K."/>
            <person name="Land M."/>
            <person name="Hauser L."/>
            <person name="Detter J.C."/>
            <person name="Brambilla E.M."/>
            <person name="Rohde M."/>
            <person name="Goker M."/>
            <person name="Woyke T."/>
            <person name="Bristow J."/>
            <person name="Eisen J.A."/>
            <person name="Markowitz V."/>
            <person name="Hugenholtz P."/>
            <person name="Kyrpides N.C."/>
            <person name="Klenk H.P."/>
            <person name="Ivanova N."/>
        </authorList>
    </citation>
    <scope>NUCLEOTIDE SEQUENCE [LARGE SCALE GENOMIC DNA]</scope>
    <source>
        <strain evidence="8">DSM 17128</strain>
    </source>
</reference>
<dbReference type="PANTHER" id="PTHR38480:SF1">
    <property type="entry name" value="SLR0254 PROTEIN"/>
    <property type="match status" value="1"/>
</dbReference>
<evidence type="ECO:0000259" key="6">
    <source>
        <dbReference type="Pfam" id="PF06271"/>
    </source>
</evidence>
<gene>
    <name evidence="7" type="ORF">Premu_2263</name>
</gene>
<accession>F8N8Q4</accession>
<dbReference type="Pfam" id="PF06271">
    <property type="entry name" value="RDD"/>
    <property type="match status" value="1"/>
</dbReference>
<comment type="subcellular location">
    <subcellularLocation>
        <location evidence="1">Membrane</location>
        <topology evidence="1">Multi-pass membrane protein</topology>
    </subcellularLocation>
</comment>
<dbReference type="OrthoDB" id="9814143at2"/>
<feature type="transmembrane region" description="Helical" evidence="5">
    <location>
        <begin position="32"/>
        <end position="49"/>
    </location>
</feature>
<dbReference type="PANTHER" id="PTHR38480">
    <property type="entry name" value="SLR0254 PROTEIN"/>
    <property type="match status" value="1"/>
</dbReference>
<organism evidence="7 8">
    <name type="scientific">Hallella multisaccharivorax DSM 17128</name>
    <dbReference type="NCBI Taxonomy" id="688246"/>
    <lineage>
        <taxon>Bacteria</taxon>
        <taxon>Pseudomonadati</taxon>
        <taxon>Bacteroidota</taxon>
        <taxon>Bacteroidia</taxon>
        <taxon>Bacteroidales</taxon>
        <taxon>Prevotellaceae</taxon>
        <taxon>Hallella</taxon>
    </lineage>
</organism>
<dbReference type="HOGENOM" id="CLU_054176_2_0_10"/>
<evidence type="ECO:0000256" key="2">
    <source>
        <dbReference type="ARBA" id="ARBA00022692"/>
    </source>
</evidence>
<dbReference type="InterPro" id="IPR010432">
    <property type="entry name" value="RDD"/>
</dbReference>
<evidence type="ECO:0000256" key="3">
    <source>
        <dbReference type="ARBA" id="ARBA00022989"/>
    </source>
</evidence>
<proteinExistence type="predicted"/>
<dbReference type="EMBL" id="GL945017">
    <property type="protein sequence ID" value="EGN57649.1"/>
    <property type="molecule type" value="Genomic_DNA"/>
</dbReference>